<evidence type="ECO:0000259" key="2">
    <source>
        <dbReference type="Pfam" id="PF04389"/>
    </source>
</evidence>
<name>A0A5B8U2G4_9ACTN</name>
<dbReference type="Pfam" id="PF04389">
    <property type="entry name" value="Peptidase_M28"/>
    <property type="match status" value="1"/>
</dbReference>
<dbReference type="OrthoDB" id="345880at2"/>
<dbReference type="InterPro" id="IPR007484">
    <property type="entry name" value="Peptidase_M28"/>
</dbReference>
<sequence length="132" mass="13502">MGRRCSRSPSRAAAWPPSPTVFDGRSDHGPFIEAGIPAGGTFSGAEEIKAAEEAQAYGGAAGVAYDTCRHQACDTLADPNLQAFDEFSDAASHAVATLAQRPTDLTDERAPAPGAPQPPGAGVPQAGRRALS</sequence>
<feature type="region of interest" description="Disordered" evidence="1">
    <location>
        <begin position="1"/>
        <end position="30"/>
    </location>
</feature>
<organism evidence="3 4">
    <name type="scientific">Baekduia soli</name>
    <dbReference type="NCBI Taxonomy" id="496014"/>
    <lineage>
        <taxon>Bacteria</taxon>
        <taxon>Bacillati</taxon>
        <taxon>Actinomycetota</taxon>
        <taxon>Thermoleophilia</taxon>
        <taxon>Solirubrobacterales</taxon>
        <taxon>Baekduiaceae</taxon>
        <taxon>Baekduia</taxon>
    </lineage>
</organism>
<dbReference type="Gene3D" id="3.40.630.10">
    <property type="entry name" value="Zn peptidases"/>
    <property type="match status" value="1"/>
</dbReference>
<feature type="region of interest" description="Disordered" evidence="1">
    <location>
        <begin position="99"/>
        <end position="132"/>
    </location>
</feature>
<proteinExistence type="predicted"/>
<accession>A0A5B8U2G4</accession>
<feature type="domain" description="Peptidase M28" evidence="2">
    <location>
        <begin position="19"/>
        <end position="94"/>
    </location>
</feature>
<evidence type="ECO:0000313" key="3">
    <source>
        <dbReference type="EMBL" id="QEC47112.1"/>
    </source>
</evidence>
<evidence type="ECO:0000256" key="1">
    <source>
        <dbReference type="SAM" id="MobiDB-lite"/>
    </source>
</evidence>
<reference evidence="3 4" key="1">
    <citation type="journal article" date="2018" name="J. Microbiol.">
        <title>Baekduia soli gen. nov., sp. nov., a novel bacterium isolated from the soil of Baekdu Mountain and proposal of a novel family name, Baekduiaceae fam. nov.</title>
        <authorList>
            <person name="An D.S."/>
            <person name="Siddiqi M.Z."/>
            <person name="Kim K.H."/>
            <person name="Yu H.S."/>
            <person name="Im W.T."/>
        </authorList>
    </citation>
    <scope>NUCLEOTIDE SEQUENCE [LARGE SCALE GENOMIC DNA]</scope>
    <source>
        <strain evidence="3 4">BR7-21</strain>
    </source>
</reference>
<protein>
    <submittedName>
        <fullName evidence="3">M28 family peptidase</fullName>
    </submittedName>
</protein>
<gene>
    <name evidence="3" type="ORF">FSW04_05595</name>
</gene>
<dbReference type="Proteomes" id="UP000321805">
    <property type="component" value="Chromosome"/>
</dbReference>
<dbReference type="AlphaFoldDB" id="A0A5B8U2G4"/>
<evidence type="ECO:0000313" key="4">
    <source>
        <dbReference type="Proteomes" id="UP000321805"/>
    </source>
</evidence>
<feature type="compositionally biased region" description="Low complexity" evidence="1">
    <location>
        <begin position="122"/>
        <end position="132"/>
    </location>
</feature>
<dbReference type="KEGG" id="bsol:FSW04_05595"/>
<keyword evidence="4" id="KW-1185">Reference proteome</keyword>
<dbReference type="SUPFAM" id="SSF53187">
    <property type="entry name" value="Zn-dependent exopeptidases"/>
    <property type="match status" value="1"/>
</dbReference>
<dbReference type="EMBL" id="CP042430">
    <property type="protein sequence ID" value="QEC47112.1"/>
    <property type="molecule type" value="Genomic_DNA"/>
</dbReference>